<dbReference type="EMBL" id="AVNC01000023">
    <property type="protein sequence ID" value="EQK39784.1"/>
    <property type="molecule type" value="Genomic_DNA"/>
</dbReference>
<protein>
    <submittedName>
        <fullName evidence="1">Phage gp6-like head-tail connector family protein</fullName>
    </submittedName>
</protein>
<comment type="caution">
    <text evidence="1">The sequence shown here is derived from an EMBL/GenBank/DDBJ whole genome shotgun (WGS) entry which is preliminary data.</text>
</comment>
<accession>T4V7T3</accession>
<dbReference type="AlphaFoldDB" id="T4V7T3"/>
<dbReference type="PATRIC" id="fig|1233171.3.peg.3505"/>
<sequence>MLENIKLVLEIQDDKFDSLINLYINKLTSNVLSYCHLKILNPVLESFIEDKVVSIIGPKVKGGNENTGEVKAVSRGDTKIEYNVGSVVSDVTKGALLSQSDMKYLNSFRPTSLRLL</sequence>
<dbReference type="InterPro" id="IPR021146">
    <property type="entry name" value="Phage_gp6-like_head-tail"/>
</dbReference>
<evidence type="ECO:0000313" key="2">
    <source>
        <dbReference type="Proteomes" id="UP000015688"/>
    </source>
</evidence>
<evidence type="ECO:0000313" key="1">
    <source>
        <dbReference type="EMBL" id="EQK39784.1"/>
    </source>
</evidence>
<dbReference type="Pfam" id="PF05135">
    <property type="entry name" value="Phage_connect_1"/>
    <property type="match status" value="1"/>
</dbReference>
<name>T4V7T3_PARBF</name>
<gene>
    <name evidence="1" type="ORF">C672_3639</name>
</gene>
<dbReference type="Proteomes" id="UP000015688">
    <property type="component" value="Unassembled WGS sequence"/>
</dbReference>
<proteinExistence type="predicted"/>
<organism evidence="1 2">
    <name type="scientific">Paraclostridium bifermentans ATCC 638 = DSM 14991</name>
    <dbReference type="NCBI Taxonomy" id="1233171"/>
    <lineage>
        <taxon>Bacteria</taxon>
        <taxon>Bacillati</taxon>
        <taxon>Bacillota</taxon>
        <taxon>Clostridia</taxon>
        <taxon>Peptostreptococcales</taxon>
        <taxon>Peptostreptococcaceae</taxon>
        <taxon>Paraclostridium</taxon>
    </lineage>
</organism>
<dbReference type="RefSeq" id="WP_021434539.1">
    <property type="nucleotide sequence ID" value="NZ_AVNC01000023.1"/>
</dbReference>
<reference evidence="1 2" key="1">
    <citation type="submission" date="2013-06" db="EMBL/GenBank/DDBJ databases">
        <authorList>
            <person name="Walk S."/>
            <person name="Aronoff D."/>
            <person name="Young V.Y."/>
            <person name="Marsh J."/>
            <person name="Harrison L."/>
            <person name="Daugherty S.C."/>
            <person name="Shefchek K.A."/>
            <person name="Hine E.E."/>
            <person name="Tallon L.J."/>
            <person name="Sadzewicz L.K."/>
            <person name="Rasko D.A."/>
        </authorList>
    </citation>
    <scope>NUCLEOTIDE SEQUENCE [LARGE SCALE GENOMIC DNA]</scope>
    <source>
        <strain evidence="1 2">ATCC 638</strain>
    </source>
</reference>